<proteinExistence type="predicted"/>
<dbReference type="SUPFAM" id="SSF54928">
    <property type="entry name" value="RNA-binding domain, RBD"/>
    <property type="match status" value="1"/>
</dbReference>
<evidence type="ECO:0000256" key="3">
    <source>
        <dbReference type="PROSITE-ProRule" id="PRU00176"/>
    </source>
</evidence>
<dbReference type="Pfam" id="PF00076">
    <property type="entry name" value="RRM_1"/>
    <property type="match status" value="2"/>
</dbReference>
<comment type="caution">
    <text evidence="6">The sequence shown here is derived from an EMBL/GenBank/DDBJ whole genome shotgun (WGS) entry which is preliminary data.</text>
</comment>
<feature type="region of interest" description="Disordered" evidence="4">
    <location>
        <begin position="1"/>
        <end position="35"/>
    </location>
</feature>
<dbReference type="AlphaFoldDB" id="A0AAD3HI14"/>
<evidence type="ECO:0000259" key="5">
    <source>
        <dbReference type="PROSITE" id="PS50102"/>
    </source>
</evidence>
<dbReference type="Gene3D" id="3.30.70.330">
    <property type="match status" value="2"/>
</dbReference>
<dbReference type="PROSITE" id="PS50102">
    <property type="entry name" value="RRM"/>
    <property type="match status" value="2"/>
</dbReference>
<sequence length="419" mass="44407">MDPLSQPDLTAAQATGPNNFVSATPSGGLGEGLARQRPTVESSAILKLKGLPYSATEEDIRQFFAPYELKGVSFVYEPDGRPSGLAFAEFVSKEEALKALSKNGEYIGQRYVRLLHVPRSEMEEQVRLGTLAIPGAAAKLRSRMMRSQQQRNNAIFMPTGPVQLVPTVLPGGRPIMTMGPPGAGPNAGINAPYGQPGVPSQLPVESRLWQPAYQQAATYQQQQAAAQQQPTQQLQTQHAHGLPYQSPAQLAAQFSGLSLAGQQQQHGAAMQAAAAQGAAMQAAAGAMQGVAAAAGAGQLPRAAQVIPQAALAAQALHHLPPPPPQGAHFIAAGARVVQAATSPTIKIRGLPYGSSPSEILAFFQSYHFLPDTLQIGLDQLGRPSGEAWLSFSSPQEALRAVRDLNRHYLGNRYLELSIC</sequence>
<dbReference type="InterPro" id="IPR000504">
    <property type="entry name" value="RRM_dom"/>
</dbReference>
<keyword evidence="7" id="KW-1185">Reference proteome</keyword>
<dbReference type="SMART" id="SM00360">
    <property type="entry name" value="RRM"/>
    <property type="match status" value="2"/>
</dbReference>
<evidence type="ECO:0000313" key="6">
    <source>
        <dbReference type="EMBL" id="GFR41617.1"/>
    </source>
</evidence>
<name>A0AAD3HI14_9CHLO</name>
<keyword evidence="1" id="KW-0677">Repeat</keyword>
<feature type="domain" description="RRM" evidence="5">
    <location>
        <begin position="343"/>
        <end position="419"/>
    </location>
</feature>
<reference evidence="6 7" key="1">
    <citation type="journal article" date="2021" name="Sci. Rep.">
        <title>Genome sequencing of the multicellular alga Astrephomene provides insights into convergent evolution of germ-soma differentiation.</title>
        <authorList>
            <person name="Yamashita S."/>
            <person name="Yamamoto K."/>
            <person name="Matsuzaki R."/>
            <person name="Suzuki S."/>
            <person name="Yamaguchi H."/>
            <person name="Hirooka S."/>
            <person name="Minakuchi Y."/>
            <person name="Miyagishima S."/>
            <person name="Kawachi M."/>
            <person name="Toyoda A."/>
            <person name="Nozaki H."/>
        </authorList>
    </citation>
    <scope>NUCLEOTIDE SEQUENCE [LARGE SCALE GENOMIC DNA]</scope>
    <source>
        <strain evidence="6 7">NIES-4017</strain>
    </source>
</reference>
<keyword evidence="2 3" id="KW-0694">RNA-binding</keyword>
<feature type="compositionally biased region" description="Polar residues" evidence="4">
    <location>
        <begin position="12"/>
        <end position="25"/>
    </location>
</feature>
<dbReference type="PANTHER" id="PTHR13976">
    <property type="entry name" value="HETEROGENEOUS NUCLEAR RIBONUCLEOPROTEIN-RELATED"/>
    <property type="match status" value="1"/>
</dbReference>
<gene>
    <name evidence="6" type="ORF">Agub_g2342</name>
</gene>
<dbReference type="EMBL" id="BMAR01000002">
    <property type="protein sequence ID" value="GFR41617.1"/>
    <property type="molecule type" value="Genomic_DNA"/>
</dbReference>
<feature type="region of interest" description="Disordered" evidence="4">
    <location>
        <begin position="221"/>
        <end position="240"/>
    </location>
</feature>
<dbReference type="CDD" id="cd12254">
    <property type="entry name" value="RRM_hnRNPH_ESRPs_RBM12_like"/>
    <property type="match status" value="1"/>
</dbReference>
<evidence type="ECO:0000313" key="7">
    <source>
        <dbReference type="Proteomes" id="UP001054857"/>
    </source>
</evidence>
<accession>A0AAD3HI14</accession>
<protein>
    <recommendedName>
        <fullName evidence="5">RRM domain-containing protein</fullName>
    </recommendedName>
</protein>
<dbReference type="InterPro" id="IPR035979">
    <property type="entry name" value="RBD_domain_sf"/>
</dbReference>
<evidence type="ECO:0000256" key="1">
    <source>
        <dbReference type="ARBA" id="ARBA00022737"/>
    </source>
</evidence>
<feature type="compositionally biased region" description="Low complexity" evidence="4">
    <location>
        <begin position="221"/>
        <end position="237"/>
    </location>
</feature>
<dbReference type="Proteomes" id="UP001054857">
    <property type="component" value="Unassembled WGS sequence"/>
</dbReference>
<dbReference type="InterPro" id="IPR012677">
    <property type="entry name" value="Nucleotide-bd_a/b_plait_sf"/>
</dbReference>
<dbReference type="GO" id="GO:0003723">
    <property type="term" value="F:RNA binding"/>
    <property type="evidence" value="ECO:0007669"/>
    <property type="project" value="UniProtKB-UniRule"/>
</dbReference>
<organism evidence="6 7">
    <name type="scientific">Astrephomene gubernaculifera</name>
    <dbReference type="NCBI Taxonomy" id="47775"/>
    <lineage>
        <taxon>Eukaryota</taxon>
        <taxon>Viridiplantae</taxon>
        <taxon>Chlorophyta</taxon>
        <taxon>core chlorophytes</taxon>
        <taxon>Chlorophyceae</taxon>
        <taxon>CS clade</taxon>
        <taxon>Chlamydomonadales</taxon>
        <taxon>Astrephomenaceae</taxon>
        <taxon>Astrephomene</taxon>
    </lineage>
</organism>
<dbReference type="InterPro" id="IPR050666">
    <property type="entry name" value="ESRP"/>
</dbReference>
<evidence type="ECO:0000256" key="4">
    <source>
        <dbReference type="SAM" id="MobiDB-lite"/>
    </source>
</evidence>
<feature type="domain" description="RRM" evidence="5">
    <location>
        <begin position="44"/>
        <end position="119"/>
    </location>
</feature>
<evidence type="ECO:0000256" key="2">
    <source>
        <dbReference type="ARBA" id="ARBA00022884"/>
    </source>
</evidence>